<protein>
    <submittedName>
        <fullName evidence="5">Kinase-like domain-containing protein</fullName>
    </submittedName>
</protein>
<evidence type="ECO:0000259" key="4">
    <source>
        <dbReference type="PROSITE" id="PS50011"/>
    </source>
</evidence>
<dbReference type="OrthoDB" id="346907at2759"/>
<organism evidence="5 6">
    <name type="scientific">Gigaspora rosea</name>
    <dbReference type="NCBI Taxonomy" id="44941"/>
    <lineage>
        <taxon>Eukaryota</taxon>
        <taxon>Fungi</taxon>
        <taxon>Fungi incertae sedis</taxon>
        <taxon>Mucoromycota</taxon>
        <taxon>Glomeromycotina</taxon>
        <taxon>Glomeromycetes</taxon>
        <taxon>Diversisporales</taxon>
        <taxon>Gigasporaceae</taxon>
        <taxon>Gigaspora</taxon>
    </lineage>
</organism>
<keyword evidence="6" id="KW-1185">Reference proteome</keyword>
<dbReference type="InterPro" id="IPR011009">
    <property type="entry name" value="Kinase-like_dom_sf"/>
</dbReference>
<keyword evidence="5" id="KW-0418">Kinase</keyword>
<dbReference type="InterPro" id="IPR051681">
    <property type="entry name" value="Ser/Thr_Kinases-Pseudokinases"/>
</dbReference>
<dbReference type="PROSITE" id="PS50011">
    <property type="entry name" value="PROTEIN_KINASE_DOM"/>
    <property type="match status" value="1"/>
</dbReference>
<dbReference type="Proteomes" id="UP000266673">
    <property type="component" value="Unassembled WGS sequence"/>
</dbReference>
<dbReference type="Pfam" id="PF07714">
    <property type="entry name" value="PK_Tyr_Ser-Thr"/>
    <property type="match status" value="1"/>
</dbReference>
<dbReference type="SUPFAM" id="SSF56112">
    <property type="entry name" value="Protein kinase-like (PK-like)"/>
    <property type="match status" value="1"/>
</dbReference>
<evidence type="ECO:0000313" key="6">
    <source>
        <dbReference type="Proteomes" id="UP000266673"/>
    </source>
</evidence>
<dbReference type="GO" id="GO:0004674">
    <property type="term" value="F:protein serine/threonine kinase activity"/>
    <property type="evidence" value="ECO:0007669"/>
    <property type="project" value="TreeGrafter"/>
</dbReference>
<keyword evidence="1" id="KW-0547">Nucleotide-binding</keyword>
<gene>
    <name evidence="5" type="ORF">C2G38_1336229</name>
</gene>
<evidence type="ECO:0000256" key="1">
    <source>
        <dbReference type="ARBA" id="ARBA00022741"/>
    </source>
</evidence>
<evidence type="ECO:0000256" key="2">
    <source>
        <dbReference type="ARBA" id="ARBA00022840"/>
    </source>
</evidence>
<dbReference type="PANTHER" id="PTHR44329:SF298">
    <property type="entry name" value="MIXED LINEAGE KINASE DOMAIN-LIKE PROTEIN"/>
    <property type="match status" value="1"/>
</dbReference>
<keyword evidence="3" id="KW-0175">Coiled coil</keyword>
<dbReference type="EMBL" id="QKWP01000053">
    <property type="protein sequence ID" value="RIB28881.1"/>
    <property type="molecule type" value="Genomic_DNA"/>
</dbReference>
<dbReference type="PANTHER" id="PTHR44329">
    <property type="entry name" value="SERINE/THREONINE-PROTEIN KINASE TNNI3K-RELATED"/>
    <property type="match status" value="1"/>
</dbReference>
<evidence type="ECO:0000256" key="3">
    <source>
        <dbReference type="SAM" id="Coils"/>
    </source>
</evidence>
<feature type="domain" description="Protein kinase" evidence="4">
    <location>
        <begin position="1"/>
        <end position="185"/>
    </location>
</feature>
<dbReference type="InterPro" id="IPR001245">
    <property type="entry name" value="Ser-Thr/Tyr_kinase_cat_dom"/>
</dbReference>
<accession>A0A397W490</accession>
<dbReference type="Gene3D" id="1.10.510.10">
    <property type="entry name" value="Transferase(Phosphotransferase) domain 1"/>
    <property type="match status" value="1"/>
</dbReference>
<keyword evidence="2" id="KW-0067">ATP-binding</keyword>
<name>A0A397W490_9GLOM</name>
<proteinExistence type="predicted"/>
<evidence type="ECO:0000313" key="5">
    <source>
        <dbReference type="EMBL" id="RIB28881.1"/>
    </source>
</evidence>
<sequence>MIVMQYAKQESLRKLLDSKYNDLDWNFKVAILYYIAKGLNTIHEAKLVHKDFHSGNIVNENMFSSYITDFGLCKPVSQDSSSDEVYGVLPYIDPVVLYKGGKGYTQKSDIYSFGIIMLEVFTGYPPYHDISHDFSLVTQICLGRRPEIRCEVPQLLLDLINKCLDAEPQNRPTAKELANTLDDFYEDLKSEETELYKQIKEIKSSDKNSLIYDMVKSARFNYQTHPQAIYTSRLLYLRKLPKPVNEESYYCNAIIIRIGLIYSKW</sequence>
<dbReference type="InterPro" id="IPR000719">
    <property type="entry name" value="Prot_kinase_dom"/>
</dbReference>
<dbReference type="AlphaFoldDB" id="A0A397W490"/>
<dbReference type="STRING" id="44941.A0A397W490"/>
<feature type="coiled-coil region" evidence="3">
    <location>
        <begin position="174"/>
        <end position="205"/>
    </location>
</feature>
<comment type="caution">
    <text evidence="5">The sequence shown here is derived from an EMBL/GenBank/DDBJ whole genome shotgun (WGS) entry which is preliminary data.</text>
</comment>
<reference evidence="5 6" key="1">
    <citation type="submission" date="2018-06" db="EMBL/GenBank/DDBJ databases">
        <title>Comparative genomics reveals the genomic features of Rhizophagus irregularis, R. cerebriforme, R. diaphanum and Gigaspora rosea, and their symbiotic lifestyle signature.</title>
        <authorList>
            <person name="Morin E."/>
            <person name="San Clemente H."/>
            <person name="Chen E.C.H."/>
            <person name="De La Providencia I."/>
            <person name="Hainaut M."/>
            <person name="Kuo A."/>
            <person name="Kohler A."/>
            <person name="Murat C."/>
            <person name="Tang N."/>
            <person name="Roy S."/>
            <person name="Loubradou J."/>
            <person name="Henrissat B."/>
            <person name="Grigoriev I.V."/>
            <person name="Corradi N."/>
            <person name="Roux C."/>
            <person name="Martin F.M."/>
        </authorList>
    </citation>
    <scope>NUCLEOTIDE SEQUENCE [LARGE SCALE GENOMIC DNA]</scope>
    <source>
        <strain evidence="5 6">DAOM 194757</strain>
    </source>
</reference>
<dbReference type="GO" id="GO:0005524">
    <property type="term" value="F:ATP binding"/>
    <property type="evidence" value="ECO:0007669"/>
    <property type="project" value="UniProtKB-KW"/>
</dbReference>
<keyword evidence="5" id="KW-0808">Transferase</keyword>